<keyword evidence="12" id="KW-1185">Reference proteome</keyword>
<dbReference type="PANTHER" id="PTHR11113">
    <property type="entry name" value="N-ACETYLGLUCOSAMINE-6-PHOSPHATE DEACETYLASE"/>
    <property type="match status" value="1"/>
</dbReference>
<gene>
    <name evidence="11" type="ORF">CVLEPA_LOCUS19749</name>
</gene>
<evidence type="ECO:0000256" key="1">
    <source>
        <dbReference type="ARBA" id="ARBA00004878"/>
    </source>
</evidence>
<dbReference type="EC" id="3.5.1.25" evidence="3 9"/>
<name>A0ABP0G876_CLALP</name>
<evidence type="ECO:0000256" key="7">
    <source>
        <dbReference type="ARBA" id="ARBA00023277"/>
    </source>
</evidence>
<dbReference type="EMBL" id="CAWYQH010000105">
    <property type="protein sequence ID" value="CAK8687688.1"/>
    <property type="molecule type" value="Genomic_DNA"/>
</dbReference>
<dbReference type="InterPro" id="IPR003764">
    <property type="entry name" value="GlcNAc_6-P_deAcase"/>
</dbReference>
<dbReference type="InterPro" id="IPR011059">
    <property type="entry name" value="Metal-dep_hydrolase_composite"/>
</dbReference>
<evidence type="ECO:0000256" key="8">
    <source>
        <dbReference type="ARBA" id="ARBA00047647"/>
    </source>
</evidence>
<dbReference type="Proteomes" id="UP001642483">
    <property type="component" value="Unassembled WGS sequence"/>
</dbReference>
<dbReference type="SUPFAM" id="SSF51556">
    <property type="entry name" value="Metallo-dependent hydrolases"/>
    <property type="match status" value="1"/>
</dbReference>
<dbReference type="InterPro" id="IPR032466">
    <property type="entry name" value="Metal_Hydrolase"/>
</dbReference>
<dbReference type="InterPro" id="IPR006680">
    <property type="entry name" value="Amidohydro-rel"/>
</dbReference>
<dbReference type="Gene3D" id="3.20.20.140">
    <property type="entry name" value="Metal-dependent hydrolases"/>
    <property type="match status" value="1"/>
</dbReference>
<evidence type="ECO:0000256" key="5">
    <source>
        <dbReference type="ARBA" id="ARBA00022723"/>
    </source>
</evidence>
<dbReference type="Pfam" id="PF01979">
    <property type="entry name" value="Amidohydro_1"/>
    <property type="match status" value="1"/>
</dbReference>
<comment type="catalytic activity">
    <reaction evidence="8 9">
        <text>N-acetyl-D-glucosamine 6-phosphate + H2O = D-glucosamine 6-phosphate + acetate</text>
        <dbReference type="Rhea" id="RHEA:22936"/>
        <dbReference type="ChEBI" id="CHEBI:15377"/>
        <dbReference type="ChEBI" id="CHEBI:30089"/>
        <dbReference type="ChEBI" id="CHEBI:57513"/>
        <dbReference type="ChEBI" id="CHEBI:58725"/>
        <dbReference type="EC" id="3.5.1.25"/>
    </reaction>
</comment>
<keyword evidence="7 9" id="KW-0119">Carbohydrate metabolism</keyword>
<feature type="domain" description="Amidohydrolase-related" evidence="10">
    <location>
        <begin position="54"/>
        <end position="389"/>
    </location>
</feature>
<sequence length="410" mass="44838">MSNITQYFNCRILQDHNLVWEDLWVRDGIIEDPRELFFKEKTSPQFRVDCNGLIISPGYLDIQLNGGFEVDFSSNVENIEDGVQKVSRGLLQYGVTSFCPTIVTSPDSVYKQVVPKIKTIEYEDGAGVLGVHLEGPFISTEKRGAHPVKYIKSMNGGYQSIIETYGDIKNVCIVTLAPELEQSAEVIKKLTEKNIAVSLGHSMANLMEAEKAVNQGAKLITHLFNAMLPFHHRDPGLVGLLTSHNISGKQIYYGLIADGIHTDPAAIRIAYKANPKGLILITDAIAAMGLKPGTYQLGQQCVTIKNSGAYLAGSNVLAGSIANMAQCVRFFQYASGASLEDVLEMATLHPALLLGVEKNKGTLDYGSDADFILLNDELYVQATYIAGRKVYEAPNLTTEKFLLPAAVSDN</sequence>
<protein>
    <recommendedName>
        <fullName evidence="4 9">N-acetylglucosamine-6-phosphate deacetylase</fullName>
        <ecNumber evidence="3 9">3.5.1.25</ecNumber>
    </recommendedName>
</protein>
<reference evidence="11 12" key="1">
    <citation type="submission" date="2024-02" db="EMBL/GenBank/DDBJ databases">
        <authorList>
            <person name="Daric V."/>
            <person name="Darras S."/>
        </authorList>
    </citation>
    <scope>NUCLEOTIDE SEQUENCE [LARGE SCALE GENOMIC DNA]</scope>
</reference>
<evidence type="ECO:0000256" key="2">
    <source>
        <dbReference type="ARBA" id="ARBA00010716"/>
    </source>
</evidence>
<evidence type="ECO:0000256" key="4">
    <source>
        <dbReference type="ARBA" id="ARBA00018029"/>
    </source>
</evidence>
<accession>A0ABP0G876</accession>
<dbReference type="SUPFAM" id="SSF51338">
    <property type="entry name" value="Composite domain of metallo-dependent hydrolases"/>
    <property type="match status" value="1"/>
</dbReference>
<dbReference type="NCBIfam" id="TIGR00221">
    <property type="entry name" value="nagA"/>
    <property type="match status" value="1"/>
</dbReference>
<organism evidence="11 12">
    <name type="scientific">Clavelina lepadiformis</name>
    <name type="common">Light-bulb sea squirt</name>
    <name type="synonym">Ascidia lepadiformis</name>
    <dbReference type="NCBI Taxonomy" id="159417"/>
    <lineage>
        <taxon>Eukaryota</taxon>
        <taxon>Metazoa</taxon>
        <taxon>Chordata</taxon>
        <taxon>Tunicata</taxon>
        <taxon>Ascidiacea</taxon>
        <taxon>Aplousobranchia</taxon>
        <taxon>Clavelinidae</taxon>
        <taxon>Clavelina</taxon>
    </lineage>
</organism>
<comment type="caution">
    <text evidence="11">The sequence shown here is derived from an EMBL/GenBank/DDBJ whole genome shotgun (WGS) entry which is preliminary data.</text>
</comment>
<dbReference type="CDD" id="cd00854">
    <property type="entry name" value="NagA"/>
    <property type="match status" value="1"/>
</dbReference>
<evidence type="ECO:0000313" key="12">
    <source>
        <dbReference type="Proteomes" id="UP001642483"/>
    </source>
</evidence>
<evidence type="ECO:0000313" key="11">
    <source>
        <dbReference type="EMBL" id="CAK8687688.1"/>
    </source>
</evidence>
<dbReference type="Gene3D" id="2.30.40.10">
    <property type="entry name" value="Urease, subunit C, domain 1"/>
    <property type="match status" value="1"/>
</dbReference>
<comment type="pathway">
    <text evidence="1">Amino-sugar metabolism; N-acetylneuraminate degradation.</text>
</comment>
<evidence type="ECO:0000256" key="6">
    <source>
        <dbReference type="ARBA" id="ARBA00022801"/>
    </source>
</evidence>
<evidence type="ECO:0000256" key="9">
    <source>
        <dbReference type="PIRNR" id="PIRNR038994"/>
    </source>
</evidence>
<dbReference type="PANTHER" id="PTHR11113:SF14">
    <property type="entry name" value="N-ACETYLGLUCOSAMINE-6-PHOSPHATE DEACETYLASE"/>
    <property type="match status" value="1"/>
</dbReference>
<proteinExistence type="inferred from homology"/>
<keyword evidence="6 9" id="KW-0378">Hydrolase</keyword>
<comment type="similarity">
    <text evidence="2 9">Belongs to the metallo-dependent hydrolases superfamily. NagA family.</text>
</comment>
<dbReference type="PIRSF" id="PIRSF038994">
    <property type="entry name" value="NagA"/>
    <property type="match status" value="1"/>
</dbReference>
<evidence type="ECO:0000259" key="10">
    <source>
        <dbReference type="Pfam" id="PF01979"/>
    </source>
</evidence>
<keyword evidence="5" id="KW-0479">Metal-binding</keyword>
<evidence type="ECO:0000256" key="3">
    <source>
        <dbReference type="ARBA" id="ARBA00011899"/>
    </source>
</evidence>